<dbReference type="InterPro" id="IPR051695">
    <property type="entry name" value="Phosphoglycerate_Mutase"/>
</dbReference>
<feature type="active site" description="Proton donor/acceptor" evidence="2">
    <location>
        <position position="83"/>
    </location>
</feature>
<feature type="binding site" evidence="3">
    <location>
        <begin position="11"/>
        <end position="18"/>
    </location>
    <ligand>
        <name>substrate</name>
    </ligand>
</feature>
<dbReference type="AlphaFoldDB" id="A0A1X9MC82"/>
<feature type="active site" description="Tele-phosphohistidine intermediate" evidence="2">
    <location>
        <position position="12"/>
    </location>
</feature>
<dbReference type="EMBL" id="CP020814">
    <property type="protein sequence ID" value="ARK30254.1"/>
    <property type="molecule type" value="Genomic_DNA"/>
</dbReference>
<dbReference type="PANTHER" id="PTHR46517">
    <property type="entry name" value="FRUCTOSE-2,6-BISPHOSPHATASE TIGAR"/>
    <property type="match status" value="1"/>
</dbReference>
<organism evidence="4 5">
    <name type="scientific">Halalkalibacter krulwichiae</name>
    <dbReference type="NCBI Taxonomy" id="199441"/>
    <lineage>
        <taxon>Bacteria</taxon>
        <taxon>Bacillati</taxon>
        <taxon>Bacillota</taxon>
        <taxon>Bacilli</taxon>
        <taxon>Bacillales</taxon>
        <taxon>Bacillaceae</taxon>
        <taxon>Halalkalibacter</taxon>
    </lineage>
</organism>
<gene>
    <name evidence="4" type="primary">cobC</name>
    <name evidence="4" type="ORF">BkAM31D_10695</name>
</gene>
<dbReference type="InterPro" id="IPR029033">
    <property type="entry name" value="His_PPase_superfam"/>
</dbReference>
<dbReference type="STRING" id="199441.BkAM31D_10695"/>
<dbReference type="GO" id="GO:0045820">
    <property type="term" value="P:negative regulation of glycolytic process"/>
    <property type="evidence" value="ECO:0007669"/>
    <property type="project" value="TreeGrafter"/>
</dbReference>
<dbReference type="GO" id="GO:0043456">
    <property type="term" value="P:regulation of pentose-phosphate shunt"/>
    <property type="evidence" value="ECO:0007669"/>
    <property type="project" value="TreeGrafter"/>
</dbReference>
<protein>
    <submittedName>
        <fullName evidence="4">Alpha-ribazole phosphatase</fullName>
        <ecNumber evidence="4">3.1.3.73</ecNumber>
    </submittedName>
</protein>
<dbReference type="SMART" id="SM00855">
    <property type="entry name" value="PGAM"/>
    <property type="match status" value="1"/>
</dbReference>
<evidence type="ECO:0000313" key="5">
    <source>
        <dbReference type="Proteomes" id="UP000193006"/>
    </source>
</evidence>
<dbReference type="RefSeq" id="WP_066151608.1">
    <property type="nucleotide sequence ID" value="NZ_CP020814.1"/>
</dbReference>
<sequence length="213" mass="24923">MGNRLVVTLIRHGLTKFNEEKRYLGWKNQPLSKKGNEELLQLTHKYRNHTGDILLTSDLVRCIETAKLLFPNQPIVTSSKLREYDFGEWEGKTYEQLKETKLYRDWLDDPLSNFPPKGEAYHSFQRRTEEAFYDMVELAHKRKSKHVVVVCHGGVIRQWLSSYSPVNKSKSFFEWNVTINSCYQMIGSIDKIRRGLTFTSLQEEPITAKINGH</sequence>
<evidence type="ECO:0000313" key="4">
    <source>
        <dbReference type="EMBL" id="ARK30254.1"/>
    </source>
</evidence>
<evidence type="ECO:0000256" key="1">
    <source>
        <dbReference type="ARBA" id="ARBA00022801"/>
    </source>
</evidence>
<dbReference type="GO" id="GO:0004331">
    <property type="term" value="F:fructose-2,6-bisphosphate 2-phosphatase activity"/>
    <property type="evidence" value="ECO:0007669"/>
    <property type="project" value="TreeGrafter"/>
</dbReference>
<keyword evidence="5" id="KW-1185">Reference proteome</keyword>
<dbReference type="SUPFAM" id="SSF53254">
    <property type="entry name" value="Phosphoglycerate mutase-like"/>
    <property type="match status" value="1"/>
</dbReference>
<name>A0A1X9MC82_9BACI</name>
<dbReference type="Pfam" id="PF00300">
    <property type="entry name" value="His_Phos_1"/>
    <property type="match status" value="1"/>
</dbReference>
<dbReference type="GO" id="GO:0043755">
    <property type="term" value="F:alpha-ribazole phosphatase activity"/>
    <property type="evidence" value="ECO:0007669"/>
    <property type="project" value="UniProtKB-EC"/>
</dbReference>
<evidence type="ECO:0000256" key="3">
    <source>
        <dbReference type="PIRSR" id="PIRSR613078-2"/>
    </source>
</evidence>
<evidence type="ECO:0000256" key="2">
    <source>
        <dbReference type="PIRSR" id="PIRSR613078-1"/>
    </source>
</evidence>
<dbReference type="PANTHER" id="PTHR46517:SF1">
    <property type="entry name" value="FRUCTOSE-2,6-BISPHOSPHATASE TIGAR"/>
    <property type="match status" value="1"/>
</dbReference>
<dbReference type="Gene3D" id="3.40.50.1240">
    <property type="entry name" value="Phosphoglycerate mutase-like"/>
    <property type="match status" value="1"/>
</dbReference>
<dbReference type="EC" id="3.1.3.73" evidence="4"/>
<keyword evidence="1 4" id="KW-0378">Hydrolase</keyword>
<dbReference type="Proteomes" id="UP000193006">
    <property type="component" value="Chromosome"/>
</dbReference>
<proteinExistence type="predicted"/>
<dbReference type="KEGG" id="bkw:BkAM31D_10695"/>
<feature type="binding site" evidence="3">
    <location>
        <position position="61"/>
    </location>
    <ligand>
        <name>substrate</name>
    </ligand>
</feature>
<dbReference type="InterPro" id="IPR013078">
    <property type="entry name" value="His_Pase_superF_clade-1"/>
</dbReference>
<reference evidence="4 5" key="1">
    <citation type="submission" date="2017-04" db="EMBL/GenBank/DDBJ databases">
        <title>Bacillus krulwichiae AM31D Genome sequencing and assembly.</title>
        <authorList>
            <person name="Krulwich T.A."/>
            <person name="Anastor L."/>
            <person name="Ehrlich R."/>
            <person name="Ehrlich G.D."/>
            <person name="Janto B."/>
        </authorList>
    </citation>
    <scope>NUCLEOTIDE SEQUENCE [LARGE SCALE GENOMIC DNA]</scope>
    <source>
        <strain evidence="4 5">AM31D</strain>
    </source>
</reference>
<dbReference type="GO" id="GO:0005829">
    <property type="term" value="C:cytosol"/>
    <property type="evidence" value="ECO:0007669"/>
    <property type="project" value="TreeGrafter"/>
</dbReference>
<accession>A0A1X9MC82</accession>
<dbReference type="CDD" id="cd07067">
    <property type="entry name" value="HP_PGM_like"/>
    <property type="match status" value="1"/>
</dbReference>